<keyword evidence="2" id="KW-0732">Signal</keyword>
<evidence type="ECO:0000256" key="2">
    <source>
        <dbReference type="SAM" id="SignalP"/>
    </source>
</evidence>
<keyword evidence="4" id="KW-1185">Reference proteome</keyword>
<feature type="compositionally biased region" description="Low complexity" evidence="1">
    <location>
        <begin position="318"/>
        <end position="339"/>
    </location>
</feature>
<accession>A0A2A9P8U6</accession>
<feature type="chain" id="PRO_5013038383" description="Enterotoxin" evidence="2">
    <location>
        <begin position="21"/>
        <end position="767"/>
    </location>
</feature>
<comment type="caution">
    <text evidence="3">The sequence shown here is derived from an EMBL/GenBank/DDBJ whole genome shotgun (WGS) entry which is preliminary data.</text>
</comment>
<sequence>MAYLVLFLSLCSLLFTECHGQTTTTTPAPASERPQGDNIYYAAGNWAPEQAQRFGIVGPNTANPPGFALVHYQGRNRRPIAAHQRAFDELLRYTASFQRYPNNDVAPAFIYAIRAFPDNVLETSEPGVFIHKPGNWHSSEIIWAAQLPPDATLTAIFKDHTTAEREFQRILDNLTWQRLRWPVEVCMQPRRVQLTAALFNEVRRRVNGSHQSLPPLLPGVTRVVCGPNVTGDCNARVQQAVSRVDLTAQQQGQSSLQPAPASDILYHLVHELGLANWTYADDEAMDTGSAPVDSQMPSPITIDSGESQDEQTETQVYSPISISSGSSQGQQEESQIQSPASPDSGVPASPDSPKPASPLDMSMDHQAESQIPSPGSQDSGVPASPDSPRPASLSVDHHVAGQGSPVRAGQRSPLQAGSPELNDPLDPFNSLSPPQSPPDLLNLSPFNPQSPSNNTQPGFHFCPQFTLDQLMNDLADRMEVDEGTCAAASNINETCESTSPGESVSRFWLQNEMTSNDGGGRNSERVASLLDREEELRDNAMCLIFGTVALASLNRDNQPRKRETAALTAGQQRIKCCQQFSSWTEQICAEAANKSPKPTTISSSAATVHAQSSASPEATECKHLDMLRVSFTVADKFWAGSINPVFVRVNGKEFLSVTGPERGKRYHEVWGKFKLRRFGLADMANIHLFEIVNEAEFGGGMTLKSATIRARCDNSDVWKEVHTDLNKDVEAGGIWKAHLTPESWKECDGPKGFGFSSPASALTKCHG</sequence>
<dbReference type="EMBL" id="LAZP02000424">
    <property type="protein sequence ID" value="PFH57322.1"/>
    <property type="molecule type" value="Genomic_DNA"/>
</dbReference>
<evidence type="ECO:0008006" key="5">
    <source>
        <dbReference type="Google" id="ProtNLM"/>
    </source>
</evidence>
<dbReference type="AlphaFoldDB" id="A0A2A9P8U6"/>
<reference evidence="3 4" key="1">
    <citation type="journal article" date="2015" name="BMC Genomics">
        <title>Gene expression during zombie ant biting behavior reflects the complexity underlying fungal parasitic behavioral manipulation.</title>
        <authorList>
            <person name="de Bekker C."/>
            <person name="Ohm R.A."/>
            <person name="Loreto R.G."/>
            <person name="Sebastian A."/>
            <person name="Albert I."/>
            <person name="Merrow M."/>
            <person name="Brachmann A."/>
            <person name="Hughes D.P."/>
        </authorList>
    </citation>
    <scope>NUCLEOTIDE SEQUENCE [LARGE SCALE GENOMIC DNA]</scope>
    <source>
        <strain evidence="3 4">SC16a</strain>
    </source>
</reference>
<gene>
    <name evidence="3" type="ORF">XA68_15220</name>
</gene>
<reference evidence="3 4" key="2">
    <citation type="journal article" date="2017" name="Sci. Rep.">
        <title>Ant-infecting Ophiocordyceps genomes reveal a high diversity of potential behavioral manipulation genes and a possible major role for enterotoxins.</title>
        <authorList>
            <person name="de Bekker C."/>
            <person name="Ohm R.A."/>
            <person name="Evans H.C."/>
            <person name="Brachmann A."/>
            <person name="Hughes D.P."/>
        </authorList>
    </citation>
    <scope>NUCLEOTIDE SEQUENCE [LARGE SCALE GENOMIC DNA]</scope>
    <source>
        <strain evidence="3 4">SC16a</strain>
    </source>
</reference>
<feature type="compositionally biased region" description="Polar residues" evidence="1">
    <location>
        <begin position="368"/>
        <end position="379"/>
    </location>
</feature>
<evidence type="ECO:0000313" key="4">
    <source>
        <dbReference type="Proteomes" id="UP000037136"/>
    </source>
</evidence>
<feature type="compositionally biased region" description="Low complexity" evidence="1">
    <location>
        <begin position="430"/>
        <end position="445"/>
    </location>
</feature>
<feature type="region of interest" description="Disordered" evidence="1">
    <location>
        <begin position="285"/>
        <end position="460"/>
    </location>
</feature>
<proteinExistence type="predicted"/>
<evidence type="ECO:0000256" key="1">
    <source>
        <dbReference type="SAM" id="MobiDB-lite"/>
    </source>
</evidence>
<feature type="compositionally biased region" description="Polar residues" evidence="1">
    <location>
        <begin position="446"/>
        <end position="457"/>
    </location>
</feature>
<name>A0A2A9P8U6_OPHUN</name>
<dbReference type="Proteomes" id="UP000037136">
    <property type="component" value="Unassembled WGS sequence"/>
</dbReference>
<feature type="signal peptide" evidence="2">
    <location>
        <begin position="1"/>
        <end position="20"/>
    </location>
</feature>
<protein>
    <recommendedName>
        <fullName evidence="5">Enterotoxin</fullName>
    </recommendedName>
</protein>
<organism evidence="3 4">
    <name type="scientific">Ophiocordyceps unilateralis</name>
    <name type="common">Zombie-ant fungus</name>
    <name type="synonym">Torrubia unilateralis</name>
    <dbReference type="NCBI Taxonomy" id="268505"/>
    <lineage>
        <taxon>Eukaryota</taxon>
        <taxon>Fungi</taxon>
        <taxon>Dikarya</taxon>
        <taxon>Ascomycota</taxon>
        <taxon>Pezizomycotina</taxon>
        <taxon>Sordariomycetes</taxon>
        <taxon>Hypocreomycetidae</taxon>
        <taxon>Hypocreales</taxon>
        <taxon>Ophiocordycipitaceae</taxon>
        <taxon>Ophiocordyceps</taxon>
    </lineage>
</organism>
<evidence type="ECO:0000313" key="3">
    <source>
        <dbReference type="EMBL" id="PFH57322.1"/>
    </source>
</evidence>